<feature type="domain" description="Transferrin receptor-like dimerisation" evidence="1">
    <location>
        <begin position="191"/>
        <end position="307"/>
    </location>
</feature>
<proteinExistence type="predicted"/>
<dbReference type="Gene3D" id="1.20.930.40">
    <property type="entry name" value="Transferrin receptor-like, dimerisation domain"/>
    <property type="match status" value="1"/>
</dbReference>
<gene>
    <name evidence="2" type="ORF">KUTeg_007345</name>
</gene>
<evidence type="ECO:0000259" key="1">
    <source>
        <dbReference type="Pfam" id="PF04253"/>
    </source>
</evidence>
<dbReference type="Proteomes" id="UP001217089">
    <property type="component" value="Unassembled WGS sequence"/>
</dbReference>
<dbReference type="InterPro" id="IPR007365">
    <property type="entry name" value="TFR-like_dimer_dom"/>
</dbReference>
<dbReference type="PANTHER" id="PTHR10404:SF77">
    <property type="entry name" value="GLUTAMATE CARBOXYPEPTIDASE 2 HOMOLOG"/>
    <property type="match status" value="1"/>
</dbReference>
<comment type="caution">
    <text evidence="2">The sequence shown here is derived from an EMBL/GenBank/DDBJ whole genome shotgun (WGS) entry which is preliminary data.</text>
</comment>
<dbReference type="SUPFAM" id="SSF47672">
    <property type="entry name" value="Transferrin receptor-like dimerisation domain"/>
    <property type="match status" value="1"/>
</dbReference>
<keyword evidence="3" id="KW-1185">Reference proteome</keyword>
<reference evidence="2 3" key="1">
    <citation type="submission" date="2022-12" db="EMBL/GenBank/DDBJ databases">
        <title>Chromosome-level genome of Tegillarca granosa.</title>
        <authorList>
            <person name="Kim J."/>
        </authorList>
    </citation>
    <scope>NUCLEOTIDE SEQUENCE [LARGE SCALE GENOMIC DNA]</scope>
    <source>
        <strain evidence="2">Teg-2019</strain>
        <tissue evidence="2">Adductor muscle</tissue>
    </source>
</reference>
<dbReference type="Gene3D" id="3.40.630.10">
    <property type="entry name" value="Zn peptidases"/>
    <property type="match status" value="1"/>
</dbReference>
<evidence type="ECO:0000313" key="2">
    <source>
        <dbReference type="EMBL" id="KAJ8315195.1"/>
    </source>
</evidence>
<name>A0ABQ9FHP6_TEGGR</name>
<protein>
    <recommendedName>
        <fullName evidence="1">Transferrin receptor-like dimerisation domain-containing protein</fullName>
    </recommendedName>
</protein>
<sequence>MEYMKVLYERAVAYLNVDYACDYHYVLVAGTSPLLQDSLYSSAKKIPNPDPSSDKKTLYDIWNFRSNSGKSNKEPSVYYSLGSGSDMATFYQRAGVPSVDMWYTYNEDKWDILSYPTYHSAYETFYYYETFIDPGFNYTLAMARYWAVMAWDLSNNDILPYDVRRYATAIETFIKSLKKNFGTIWQKNNVDIGHLESASRNLTKSANDFHGIIPNKPYTEPLKNRILNDKMIQFERAFIDPEGLPNRRQYKHVMFAPSMYDSYSDNSFPGIVDTMFDIQNNHRDKWDLLKEQVYVATYTIQSAANTLDDIGL</sequence>
<accession>A0ABQ9FHP6</accession>
<dbReference type="EMBL" id="JARBDR010000337">
    <property type="protein sequence ID" value="KAJ8315195.1"/>
    <property type="molecule type" value="Genomic_DNA"/>
</dbReference>
<dbReference type="InterPro" id="IPR036757">
    <property type="entry name" value="TFR-like_dimer_dom_sf"/>
</dbReference>
<dbReference type="Pfam" id="PF04253">
    <property type="entry name" value="TFR_dimer"/>
    <property type="match status" value="1"/>
</dbReference>
<organism evidence="2 3">
    <name type="scientific">Tegillarca granosa</name>
    <name type="common">Malaysian cockle</name>
    <name type="synonym">Anadara granosa</name>
    <dbReference type="NCBI Taxonomy" id="220873"/>
    <lineage>
        <taxon>Eukaryota</taxon>
        <taxon>Metazoa</taxon>
        <taxon>Spiralia</taxon>
        <taxon>Lophotrochozoa</taxon>
        <taxon>Mollusca</taxon>
        <taxon>Bivalvia</taxon>
        <taxon>Autobranchia</taxon>
        <taxon>Pteriomorphia</taxon>
        <taxon>Arcoida</taxon>
        <taxon>Arcoidea</taxon>
        <taxon>Arcidae</taxon>
        <taxon>Tegillarca</taxon>
    </lineage>
</organism>
<dbReference type="InterPro" id="IPR039373">
    <property type="entry name" value="Peptidase_M28B"/>
</dbReference>
<dbReference type="SUPFAM" id="SSF53187">
    <property type="entry name" value="Zn-dependent exopeptidases"/>
    <property type="match status" value="1"/>
</dbReference>
<dbReference type="PANTHER" id="PTHR10404">
    <property type="entry name" value="N-ACETYLATED-ALPHA-LINKED ACIDIC DIPEPTIDASE"/>
    <property type="match status" value="1"/>
</dbReference>
<evidence type="ECO:0000313" key="3">
    <source>
        <dbReference type="Proteomes" id="UP001217089"/>
    </source>
</evidence>